<dbReference type="RefSeq" id="WP_264506078.1">
    <property type="nucleotide sequence ID" value="NZ_JAPDFL010000001.1"/>
</dbReference>
<organism evidence="1 2">
    <name type="scientific">Pararhodobacter zhoushanensis</name>
    <dbReference type="NCBI Taxonomy" id="2479545"/>
    <lineage>
        <taxon>Bacteria</taxon>
        <taxon>Pseudomonadati</taxon>
        <taxon>Pseudomonadota</taxon>
        <taxon>Alphaproteobacteria</taxon>
        <taxon>Rhodobacterales</taxon>
        <taxon>Paracoccaceae</taxon>
        <taxon>Pararhodobacter</taxon>
    </lineage>
</organism>
<sequence>MAATKESAAKILADSPFFDEAFYLSTYPDVRAAGLDPIEHYLDTGWQENRDPSAEFSTEGYFSANPDVATAQINPLVHYVRYGQAEGRKLRPDPQPKPKKGGGVSKLQQDMALIREQFDAEFYLRANPDVAASGMDPLLHYCQHGWIEARDPSPRFSATAYFRRHPDLANTRVNPLVHFVTAGGNLAVETVLPRTRHTANRAPGPAENVLATGLHPNQLGALISPYFDAEHYRAQLSDDANVYDLLDHFVTDGEAAGLDPHPGFSTRFYRASNPDVSEAVLNTFAHFILLGHQEGRLPHPKLSTLDPATGFFDTQPHPATKRKPLAEQLKPNSEAEISRLSSINQNQGLFMKHGLTRHEIGDIMTQPMDVVLSTIREKTHAAPTVQATKGMLQADMPLFHRLLPEIAPKADVSPQHAAFCQTLTSEMFQLWYALRIGDLPDPVFGQHVDVQGLDLVRDALDSGARIVMVNAHVGHAWSIVQTLLRASLRVLTVAVTRGFPNLVLLKHPDLEIAALADGLAAGVTIQAARFLKKPGIVNILPDAQTNSGPKRRFLTRECMISDGFAHLAYTHADTLITAYSSVDESGKLIIRFGKELGDIPKELDRKEAVSTMVQRYTTYLEDWWRREPEMIQLGNLIPFSNAPRHTAPHGMV</sequence>
<proteinExistence type="predicted"/>
<keyword evidence="2" id="KW-1185">Reference proteome</keyword>
<evidence type="ECO:0000313" key="2">
    <source>
        <dbReference type="Proteomes" id="UP001208938"/>
    </source>
</evidence>
<dbReference type="Proteomes" id="UP001208938">
    <property type="component" value="Unassembled WGS sequence"/>
</dbReference>
<dbReference type="EMBL" id="JAPDFL010000001">
    <property type="protein sequence ID" value="MCW1933131.1"/>
    <property type="molecule type" value="Genomic_DNA"/>
</dbReference>
<accession>A0ABT3H001</accession>
<protein>
    <submittedName>
        <fullName evidence="1">Uncharacterized protein</fullName>
    </submittedName>
</protein>
<evidence type="ECO:0000313" key="1">
    <source>
        <dbReference type="EMBL" id="MCW1933131.1"/>
    </source>
</evidence>
<comment type="caution">
    <text evidence="1">The sequence shown here is derived from an EMBL/GenBank/DDBJ whole genome shotgun (WGS) entry which is preliminary data.</text>
</comment>
<reference evidence="1 2" key="1">
    <citation type="submission" date="2022-10" db="EMBL/GenBank/DDBJ databases">
        <title>Pararhodobacter sp. nov., isolated from marine algae.</title>
        <authorList>
            <person name="Choi B.J."/>
            <person name="Kim J.M."/>
            <person name="Lee J.K."/>
            <person name="Choi D.G."/>
            <person name="Jeon C.O."/>
        </authorList>
    </citation>
    <scope>NUCLEOTIDE SEQUENCE [LARGE SCALE GENOMIC DNA]</scope>
    <source>
        <strain evidence="1 2">ZQ420</strain>
    </source>
</reference>
<name>A0ABT3H001_9RHOB</name>
<gene>
    <name evidence="1" type="ORF">OKW52_12910</name>
</gene>